<dbReference type="SUPFAM" id="SSF55166">
    <property type="entry name" value="Hedgehog/DD-peptidase"/>
    <property type="match status" value="1"/>
</dbReference>
<dbReference type="Pfam" id="PF02557">
    <property type="entry name" value="VanY"/>
    <property type="match status" value="1"/>
</dbReference>
<gene>
    <name evidence="3" type="ORF">ATJ88_3436</name>
</gene>
<organism evidence="3 4">
    <name type="scientific">Isoptericola jiangsuensis</name>
    <dbReference type="NCBI Taxonomy" id="548579"/>
    <lineage>
        <taxon>Bacteria</taxon>
        <taxon>Bacillati</taxon>
        <taxon>Actinomycetota</taxon>
        <taxon>Actinomycetes</taxon>
        <taxon>Micrococcales</taxon>
        <taxon>Promicromonosporaceae</taxon>
        <taxon>Isoptericola</taxon>
    </lineage>
</organism>
<proteinExistence type="predicted"/>
<dbReference type="CDD" id="cd14852">
    <property type="entry name" value="LD-carboxypeptidase"/>
    <property type="match status" value="1"/>
</dbReference>
<dbReference type="InterPro" id="IPR009045">
    <property type="entry name" value="Zn_M74/Hedgehog-like"/>
</dbReference>
<evidence type="ECO:0000256" key="1">
    <source>
        <dbReference type="SAM" id="MobiDB-lite"/>
    </source>
</evidence>
<dbReference type="EMBL" id="PDJJ01000001">
    <property type="protein sequence ID" value="PFG44700.1"/>
    <property type="molecule type" value="Genomic_DNA"/>
</dbReference>
<keyword evidence="3" id="KW-0121">Carboxypeptidase</keyword>
<reference evidence="3 4" key="1">
    <citation type="submission" date="2017-10" db="EMBL/GenBank/DDBJ databases">
        <title>Sequencing the genomes of 1000 actinobacteria strains.</title>
        <authorList>
            <person name="Klenk H.-P."/>
        </authorList>
    </citation>
    <scope>NUCLEOTIDE SEQUENCE [LARGE SCALE GENOMIC DNA]</scope>
    <source>
        <strain evidence="3 4">DSM 21863</strain>
    </source>
</reference>
<evidence type="ECO:0000259" key="2">
    <source>
        <dbReference type="Pfam" id="PF02557"/>
    </source>
</evidence>
<feature type="compositionally biased region" description="Low complexity" evidence="1">
    <location>
        <begin position="42"/>
        <end position="61"/>
    </location>
</feature>
<sequence>MPLPRRATSRSRTAGTSALLAVLLVAPVASLVTAPGSGRADPVSTVTPLPSSSPAALSSSAPTPPPAPRGSTLVGWDPAREGVVGEPLTDLVVVAPARGRTAEVQQQVDGAWVTRATATLDDAPVDLVRVTLPERWSDAATTVWRLHLPATPDAAAVTSDEQHVTARWPLRTDPADPTVLVNKEHPVEPARWRPHRLVVPRNAGAAQRVGLQPEAAAAMEELAAAARRATGHRLVMVSAYRSAAYQERLFDRYARQHGRGAAERFSAHAGESEHQTGWAADVTEDRTTFTRFGGTATSDWVAANAWRHGWVVRYTPGAEDVTGYEPEPWHLRYVGPDLAAWLHATGLTLEEAVGVAG</sequence>
<feature type="domain" description="D-alanyl-D-alanine carboxypeptidase-like core" evidence="2">
    <location>
        <begin position="211"/>
        <end position="335"/>
    </location>
</feature>
<evidence type="ECO:0000313" key="3">
    <source>
        <dbReference type="EMBL" id="PFG44700.1"/>
    </source>
</evidence>
<keyword evidence="3" id="KW-0645">Protease</keyword>
<dbReference type="Proteomes" id="UP000224130">
    <property type="component" value="Unassembled WGS sequence"/>
</dbReference>
<dbReference type="GO" id="GO:0004180">
    <property type="term" value="F:carboxypeptidase activity"/>
    <property type="evidence" value="ECO:0007669"/>
    <property type="project" value="UniProtKB-KW"/>
</dbReference>
<dbReference type="InterPro" id="IPR058193">
    <property type="entry name" value="VanY/YodJ_core_dom"/>
</dbReference>
<keyword evidence="3" id="KW-0378">Hydrolase</keyword>
<dbReference type="PANTHER" id="PTHR34385">
    <property type="entry name" value="D-ALANYL-D-ALANINE CARBOXYPEPTIDASE"/>
    <property type="match status" value="1"/>
</dbReference>
<protein>
    <submittedName>
        <fullName evidence="3">D-alanyl-D-alanine carboxypeptidase</fullName>
    </submittedName>
</protein>
<accession>A0A2A9F2G2</accession>
<dbReference type="AlphaFoldDB" id="A0A2A9F2G2"/>
<name>A0A2A9F2G2_9MICO</name>
<keyword evidence="4" id="KW-1185">Reference proteome</keyword>
<dbReference type="OrthoDB" id="9792074at2"/>
<feature type="region of interest" description="Disordered" evidence="1">
    <location>
        <begin position="34"/>
        <end position="77"/>
    </location>
</feature>
<dbReference type="RefSeq" id="WP_098464872.1">
    <property type="nucleotide sequence ID" value="NZ_PDJJ01000001.1"/>
</dbReference>
<dbReference type="PANTHER" id="PTHR34385:SF1">
    <property type="entry name" value="PEPTIDOGLYCAN L-ALANYL-D-GLUTAMATE ENDOPEPTIDASE CWLK"/>
    <property type="match status" value="1"/>
</dbReference>
<dbReference type="Gene3D" id="3.30.1380.10">
    <property type="match status" value="1"/>
</dbReference>
<dbReference type="InterPro" id="IPR003709">
    <property type="entry name" value="VanY-like_core_dom"/>
</dbReference>
<evidence type="ECO:0000313" key="4">
    <source>
        <dbReference type="Proteomes" id="UP000224130"/>
    </source>
</evidence>
<dbReference type="GO" id="GO:0006508">
    <property type="term" value="P:proteolysis"/>
    <property type="evidence" value="ECO:0007669"/>
    <property type="project" value="InterPro"/>
</dbReference>
<comment type="caution">
    <text evidence="3">The sequence shown here is derived from an EMBL/GenBank/DDBJ whole genome shotgun (WGS) entry which is preliminary data.</text>
</comment>
<dbReference type="InterPro" id="IPR052179">
    <property type="entry name" value="DD-CPase-like"/>
</dbReference>